<dbReference type="PROSITE" id="PS50041">
    <property type="entry name" value="C_TYPE_LECTIN_2"/>
    <property type="match status" value="1"/>
</dbReference>
<evidence type="ECO:0000313" key="3">
    <source>
        <dbReference type="EMBL" id="GFR68624.1"/>
    </source>
</evidence>
<evidence type="ECO:0000313" key="4">
    <source>
        <dbReference type="Proteomes" id="UP000762676"/>
    </source>
</evidence>
<dbReference type="PANTHER" id="PTHR45784">
    <property type="entry name" value="C-TYPE LECTIN DOMAIN FAMILY 20 MEMBER A-RELATED"/>
    <property type="match status" value="1"/>
</dbReference>
<dbReference type="Proteomes" id="UP000762676">
    <property type="component" value="Unassembled WGS sequence"/>
</dbReference>
<dbReference type="Gene3D" id="3.10.100.10">
    <property type="entry name" value="Mannose-Binding Protein A, subunit A"/>
    <property type="match status" value="2"/>
</dbReference>
<dbReference type="CDD" id="cd00037">
    <property type="entry name" value="CLECT"/>
    <property type="match status" value="2"/>
</dbReference>
<dbReference type="InterPro" id="IPR000742">
    <property type="entry name" value="EGF"/>
</dbReference>
<dbReference type="SUPFAM" id="SSF57567">
    <property type="entry name" value="Serine protease inhibitors"/>
    <property type="match status" value="1"/>
</dbReference>
<dbReference type="PROSITE" id="PS00615">
    <property type="entry name" value="C_TYPE_LECTIN_1"/>
    <property type="match status" value="1"/>
</dbReference>
<dbReference type="PROSITE" id="PS01186">
    <property type="entry name" value="EGF_2"/>
    <property type="match status" value="1"/>
</dbReference>
<keyword evidence="1" id="KW-1015">Disulfide bond</keyword>
<sequence length="574" mass="63767">MLHLLSHFVPCTGPKCVEKPNMEYKSSFMPNCQNTCLEPTKSTVCCDKEVAAGCVCKKGFVLDSKMNCVPLDECDLSCNVVTECGENLNIKNGETVVLVPCEKVISCDNGQAEEKELDGCSEHGECLEDGQTCKCLEGYRGDGKTCRTARPCRKNYVSMGTKCYKLVRDPLDWHSAAINCGADGATLVRYDGVRDIQVEKYFGMIPELLLLLKSTIREMECSPGATCNIASQQAALTVKVANASAIEACKGKFRITEDRRQLVVDEGCESTFIVQTVNLAWVGGNTNVLKFDQRAGKTPFQVDPPRLLDADSYGEMSGCFQATRNSKDEFIISPTVDCSAGLPSICEYDPLDFVLINKKVTWKEAVDKCKEMNRPIASTKNREQQNKALSLLKGLGHSAYISAYYDVSIKAYRWEDGERLAYTDWVLSPEPYRSGRDHFCVSMNPHSGAWYSRKCSNKFYALCGPPNSDVPLVFTPYYPVPGDVSLDEIKGKIRRAQKQDYICDDPVTIECSAKAENGDWVTQETQSGQTIRCTKDEIACAPGRELDCATFRVRFLCPYGKNFASCWSFTSPLY</sequence>
<proteinExistence type="predicted"/>
<name>A0AAV4F5S1_9GAST</name>
<keyword evidence="4" id="KW-1185">Reference proteome</keyword>
<accession>A0AAV4F5S1</accession>
<dbReference type="CDD" id="cd19941">
    <property type="entry name" value="TIL"/>
    <property type="match status" value="1"/>
</dbReference>
<feature type="domain" description="C-type lectin" evidence="2">
    <location>
        <begin position="348"/>
        <end position="464"/>
    </location>
</feature>
<comment type="caution">
    <text evidence="3">The sequence shown here is derived from an EMBL/GenBank/DDBJ whole genome shotgun (WGS) entry which is preliminary data.</text>
</comment>
<dbReference type="SUPFAM" id="SSF56436">
    <property type="entry name" value="C-type lectin-like"/>
    <property type="match status" value="2"/>
</dbReference>
<dbReference type="InterPro" id="IPR016187">
    <property type="entry name" value="CTDL_fold"/>
</dbReference>
<evidence type="ECO:0000256" key="1">
    <source>
        <dbReference type="ARBA" id="ARBA00023157"/>
    </source>
</evidence>
<dbReference type="InterPro" id="IPR036084">
    <property type="entry name" value="Ser_inhib-like_sf"/>
</dbReference>
<dbReference type="Pfam" id="PF00059">
    <property type="entry name" value="Lectin_C"/>
    <property type="match status" value="1"/>
</dbReference>
<gene>
    <name evidence="3" type="ORF">ElyMa_000282600</name>
</gene>
<dbReference type="AlphaFoldDB" id="A0AAV4F5S1"/>
<organism evidence="3 4">
    <name type="scientific">Elysia marginata</name>
    <dbReference type="NCBI Taxonomy" id="1093978"/>
    <lineage>
        <taxon>Eukaryota</taxon>
        <taxon>Metazoa</taxon>
        <taxon>Spiralia</taxon>
        <taxon>Lophotrochozoa</taxon>
        <taxon>Mollusca</taxon>
        <taxon>Gastropoda</taxon>
        <taxon>Heterobranchia</taxon>
        <taxon>Euthyneura</taxon>
        <taxon>Panpulmonata</taxon>
        <taxon>Sacoglossa</taxon>
        <taxon>Placobranchoidea</taxon>
        <taxon>Plakobranchidae</taxon>
        <taxon>Elysia</taxon>
    </lineage>
</organism>
<evidence type="ECO:0000259" key="2">
    <source>
        <dbReference type="PROSITE" id="PS50041"/>
    </source>
</evidence>
<dbReference type="InterPro" id="IPR001304">
    <property type="entry name" value="C-type_lectin-like"/>
</dbReference>
<dbReference type="InterPro" id="IPR018378">
    <property type="entry name" value="C-type_lectin_CS"/>
</dbReference>
<reference evidence="3 4" key="1">
    <citation type="journal article" date="2021" name="Elife">
        <title>Chloroplast acquisition without the gene transfer in kleptoplastic sea slugs, Plakobranchus ocellatus.</title>
        <authorList>
            <person name="Maeda T."/>
            <person name="Takahashi S."/>
            <person name="Yoshida T."/>
            <person name="Shimamura S."/>
            <person name="Takaki Y."/>
            <person name="Nagai Y."/>
            <person name="Toyoda A."/>
            <person name="Suzuki Y."/>
            <person name="Arimoto A."/>
            <person name="Ishii H."/>
            <person name="Satoh N."/>
            <person name="Nishiyama T."/>
            <person name="Hasebe M."/>
            <person name="Maruyama T."/>
            <person name="Minagawa J."/>
            <person name="Obokata J."/>
            <person name="Shigenobu S."/>
        </authorList>
    </citation>
    <scope>NUCLEOTIDE SEQUENCE [LARGE SCALE GENOMIC DNA]</scope>
</reference>
<dbReference type="Gene3D" id="2.10.25.10">
    <property type="entry name" value="Laminin"/>
    <property type="match status" value="2"/>
</dbReference>
<dbReference type="SMART" id="SM00034">
    <property type="entry name" value="CLECT"/>
    <property type="match status" value="1"/>
</dbReference>
<dbReference type="EMBL" id="BMAT01000567">
    <property type="protein sequence ID" value="GFR68624.1"/>
    <property type="molecule type" value="Genomic_DNA"/>
</dbReference>
<dbReference type="PANTHER" id="PTHR45784:SF3">
    <property type="entry name" value="C-TYPE LECTIN DOMAIN FAMILY 4 MEMBER K-LIKE-RELATED"/>
    <property type="match status" value="1"/>
</dbReference>
<dbReference type="InterPro" id="IPR016186">
    <property type="entry name" value="C-type_lectin-like/link_sf"/>
</dbReference>
<protein>
    <submittedName>
        <fullName evidence="3">Fibrillin-1-like isoform X1</fullName>
    </submittedName>
</protein>